<feature type="domain" description="Tripartite ATP-independent periplasmic transporters DctQ component" evidence="10">
    <location>
        <begin position="26"/>
        <end position="164"/>
    </location>
</feature>
<protein>
    <recommendedName>
        <fullName evidence="9">TRAP transporter small permease protein</fullName>
    </recommendedName>
</protein>
<evidence type="ECO:0000256" key="2">
    <source>
        <dbReference type="ARBA" id="ARBA00022448"/>
    </source>
</evidence>
<keyword evidence="3" id="KW-1003">Cell membrane</keyword>
<evidence type="ECO:0000256" key="1">
    <source>
        <dbReference type="ARBA" id="ARBA00004429"/>
    </source>
</evidence>
<dbReference type="InterPro" id="IPR007387">
    <property type="entry name" value="TRAP_DctQ"/>
</dbReference>
<evidence type="ECO:0000313" key="11">
    <source>
        <dbReference type="EMBL" id="SDZ81010.1"/>
    </source>
</evidence>
<evidence type="ECO:0000256" key="3">
    <source>
        <dbReference type="ARBA" id="ARBA00022475"/>
    </source>
</evidence>
<evidence type="ECO:0000256" key="6">
    <source>
        <dbReference type="ARBA" id="ARBA00022989"/>
    </source>
</evidence>
<gene>
    <name evidence="11" type="ORF">SAMN05444370_101466</name>
</gene>
<dbReference type="Proteomes" id="UP000198703">
    <property type="component" value="Unassembled WGS sequence"/>
</dbReference>
<comment type="similarity">
    <text evidence="8 9">Belongs to the TRAP transporter small permease family.</text>
</comment>
<name>A0A1H3W213_9RHOB</name>
<dbReference type="GO" id="GO:0022857">
    <property type="term" value="F:transmembrane transporter activity"/>
    <property type="evidence" value="ECO:0007669"/>
    <property type="project" value="UniProtKB-UniRule"/>
</dbReference>
<evidence type="ECO:0000256" key="7">
    <source>
        <dbReference type="ARBA" id="ARBA00023136"/>
    </source>
</evidence>
<evidence type="ECO:0000256" key="4">
    <source>
        <dbReference type="ARBA" id="ARBA00022519"/>
    </source>
</evidence>
<evidence type="ECO:0000313" key="12">
    <source>
        <dbReference type="Proteomes" id="UP000198703"/>
    </source>
</evidence>
<dbReference type="STRING" id="89524.SAMN05444370_101466"/>
<dbReference type="AlphaFoldDB" id="A0A1H3W213"/>
<keyword evidence="4 9" id="KW-0997">Cell inner membrane</keyword>
<dbReference type="GO" id="GO:0005886">
    <property type="term" value="C:plasma membrane"/>
    <property type="evidence" value="ECO:0007669"/>
    <property type="project" value="UniProtKB-SubCell"/>
</dbReference>
<comment type="subcellular location">
    <subcellularLocation>
        <location evidence="1 9">Cell inner membrane</location>
        <topology evidence="1 9">Multi-pass membrane protein</topology>
    </subcellularLocation>
</comment>
<dbReference type="Pfam" id="PF04290">
    <property type="entry name" value="DctQ"/>
    <property type="match status" value="1"/>
</dbReference>
<accession>A0A1H3W213</accession>
<keyword evidence="2 9" id="KW-0813">Transport</keyword>
<sequence length="184" mass="20763">MHAVYKAIDGLNDRIGRFVAWFTLAMVLIQFALVVARYVFSANDLLFLSSLWWQESIVYLHGALIMSAAGYTFLHNGHVRVDIFYRTASQRSQDWTDLVGSLLFLLPVCWLIAWSAWPNVALSWRNFEGSTETSGIPFKYLLKSTVLLLAALLALQAVSTALKAALRLMDEDVVDPYRAEESLD</sequence>
<keyword evidence="12" id="KW-1185">Reference proteome</keyword>
<dbReference type="EMBL" id="FNQM01000001">
    <property type="protein sequence ID" value="SDZ81010.1"/>
    <property type="molecule type" value="Genomic_DNA"/>
</dbReference>
<feature type="transmembrane region" description="Helical" evidence="9">
    <location>
        <begin position="95"/>
        <end position="117"/>
    </location>
</feature>
<dbReference type="RefSeq" id="WP_245730881.1">
    <property type="nucleotide sequence ID" value="NZ_FNQM01000001.1"/>
</dbReference>
<dbReference type="InterPro" id="IPR055348">
    <property type="entry name" value="DctQ"/>
</dbReference>
<evidence type="ECO:0000259" key="10">
    <source>
        <dbReference type="Pfam" id="PF04290"/>
    </source>
</evidence>
<evidence type="ECO:0000256" key="8">
    <source>
        <dbReference type="ARBA" id="ARBA00038436"/>
    </source>
</evidence>
<comment type="subunit">
    <text evidence="9">The complex comprises the extracytoplasmic solute receptor protein and the two transmembrane proteins.</text>
</comment>
<reference evidence="11 12" key="1">
    <citation type="submission" date="2016-10" db="EMBL/GenBank/DDBJ databases">
        <authorList>
            <person name="de Groot N.N."/>
        </authorList>
    </citation>
    <scope>NUCLEOTIDE SEQUENCE [LARGE SCALE GENOMIC DNA]</scope>
    <source>
        <strain evidence="11 12">DSM 15345</strain>
    </source>
</reference>
<feature type="transmembrane region" description="Helical" evidence="9">
    <location>
        <begin position="52"/>
        <end position="74"/>
    </location>
</feature>
<comment type="function">
    <text evidence="9">Part of the tripartite ATP-independent periplasmic (TRAP) transport system.</text>
</comment>
<feature type="transmembrane region" description="Helical" evidence="9">
    <location>
        <begin position="140"/>
        <end position="162"/>
    </location>
</feature>
<dbReference type="PANTHER" id="PTHR35011:SF4">
    <property type="entry name" value="SLL1102 PROTEIN"/>
    <property type="match status" value="1"/>
</dbReference>
<evidence type="ECO:0000256" key="9">
    <source>
        <dbReference type="RuleBase" id="RU369079"/>
    </source>
</evidence>
<organism evidence="11 12">
    <name type="scientific">Rubrimonas cliftonensis</name>
    <dbReference type="NCBI Taxonomy" id="89524"/>
    <lineage>
        <taxon>Bacteria</taxon>
        <taxon>Pseudomonadati</taxon>
        <taxon>Pseudomonadota</taxon>
        <taxon>Alphaproteobacteria</taxon>
        <taxon>Rhodobacterales</taxon>
        <taxon>Paracoccaceae</taxon>
        <taxon>Rubrimonas</taxon>
    </lineage>
</organism>
<evidence type="ECO:0000256" key="5">
    <source>
        <dbReference type="ARBA" id="ARBA00022692"/>
    </source>
</evidence>
<keyword evidence="5 9" id="KW-0812">Transmembrane</keyword>
<feature type="transmembrane region" description="Helical" evidence="9">
    <location>
        <begin position="18"/>
        <end position="40"/>
    </location>
</feature>
<keyword evidence="6 9" id="KW-1133">Transmembrane helix</keyword>
<keyword evidence="7 9" id="KW-0472">Membrane</keyword>
<proteinExistence type="inferred from homology"/>
<dbReference type="PANTHER" id="PTHR35011">
    <property type="entry name" value="2,3-DIKETO-L-GULONATE TRAP TRANSPORTER SMALL PERMEASE PROTEIN YIAM"/>
    <property type="match status" value="1"/>
</dbReference>